<keyword evidence="13 19" id="KW-0472">Membrane</keyword>
<comment type="caution">
    <text evidence="20">The sequence shown here is derived from an EMBL/GenBank/DDBJ whole genome shotgun (WGS) entry which is preliminary data.</text>
</comment>
<dbReference type="PANTHER" id="PTHR34148">
    <property type="entry name" value="ADENOSYLCOBINAMIDE-GDP RIBAZOLETRANSFERASE"/>
    <property type="match status" value="1"/>
</dbReference>
<protein>
    <recommendedName>
        <fullName evidence="6 19">Adenosylcobinamide-GDP ribazoletransferase</fullName>
        <ecNumber evidence="5 19">2.7.8.26</ecNumber>
    </recommendedName>
    <alternativeName>
        <fullName evidence="16 19">Cobalamin synthase</fullName>
    </alternativeName>
    <alternativeName>
        <fullName evidence="15 19">Cobalamin-5'-phosphate synthase</fullName>
    </alternativeName>
</protein>
<evidence type="ECO:0000256" key="15">
    <source>
        <dbReference type="ARBA" id="ARBA00032605"/>
    </source>
</evidence>
<comment type="pathway">
    <text evidence="3 19">Cofactor biosynthesis; adenosylcobalamin biosynthesis; adenosylcobalamin from cob(II)yrinate a,c-diamide: step 7/7.</text>
</comment>
<keyword evidence="9 19" id="KW-0808">Transferase</keyword>
<evidence type="ECO:0000256" key="3">
    <source>
        <dbReference type="ARBA" id="ARBA00004663"/>
    </source>
</evidence>
<evidence type="ECO:0000256" key="14">
    <source>
        <dbReference type="ARBA" id="ARBA00025228"/>
    </source>
</evidence>
<feature type="transmembrane region" description="Helical" evidence="19">
    <location>
        <begin position="236"/>
        <end position="257"/>
    </location>
</feature>
<keyword evidence="10 19" id="KW-0812">Transmembrane</keyword>
<comment type="subcellular location">
    <subcellularLocation>
        <location evidence="2 19">Cell membrane</location>
        <topology evidence="2 19">Multi-pass membrane protein</topology>
    </subcellularLocation>
</comment>
<evidence type="ECO:0000256" key="11">
    <source>
        <dbReference type="ARBA" id="ARBA00022842"/>
    </source>
</evidence>
<reference evidence="20 21" key="1">
    <citation type="submission" date="2017-05" db="EMBL/GenBank/DDBJ databases">
        <authorList>
            <person name="Varghese N."/>
            <person name="Submissions S."/>
        </authorList>
    </citation>
    <scope>NUCLEOTIDE SEQUENCE [LARGE SCALE GENOMIC DNA]</scope>
    <source>
        <strain evidence="20 21">DSM 45139</strain>
    </source>
</reference>
<evidence type="ECO:0000256" key="16">
    <source>
        <dbReference type="ARBA" id="ARBA00032853"/>
    </source>
</evidence>
<evidence type="ECO:0000256" key="12">
    <source>
        <dbReference type="ARBA" id="ARBA00022989"/>
    </source>
</evidence>
<gene>
    <name evidence="19" type="primary">cobS</name>
    <name evidence="20" type="ORF">SAMN06265174_1128</name>
</gene>
<evidence type="ECO:0000256" key="18">
    <source>
        <dbReference type="ARBA" id="ARBA00049504"/>
    </source>
</evidence>
<keyword evidence="11 19" id="KW-0460">Magnesium</keyword>
<evidence type="ECO:0000256" key="2">
    <source>
        <dbReference type="ARBA" id="ARBA00004651"/>
    </source>
</evidence>
<dbReference type="HAMAP" id="MF_00719">
    <property type="entry name" value="CobS"/>
    <property type="match status" value="1"/>
</dbReference>
<feature type="transmembrane region" description="Helical" evidence="19">
    <location>
        <begin position="175"/>
        <end position="197"/>
    </location>
</feature>
<evidence type="ECO:0000256" key="13">
    <source>
        <dbReference type="ARBA" id="ARBA00023136"/>
    </source>
</evidence>
<feature type="transmembrane region" description="Helical" evidence="19">
    <location>
        <begin position="203"/>
        <end position="224"/>
    </location>
</feature>
<feature type="transmembrane region" description="Helical" evidence="19">
    <location>
        <begin position="108"/>
        <end position="130"/>
    </location>
</feature>
<keyword evidence="21" id="KW-1185">Reference proteome</keyword>
<accession>A0ABY1N4K2</accession>
<evidence type="ECO:0000256" key="9">
    <source>
        <dbReference type="ARBA" id="ARBA00022679"/>
    </source>
</evidence>
<evidence type="ECO:0000313" key="21">
    <source>
        <dbReference type="Proteomes" id="UP000315460"/>
    </source>
</evidence>
<name>A0ABY1N4K2_9ACTN</name>
<comment type="similarity">
    <text evidence="4 19">Belongs to the CobS family.</text>
</comment>
<dbReference type="PANTHER" id="PTHR34148:SF1">
    <property type="entry name" value="ADENOSYLCOBINAMIDE-GDP RIBAZOLETRANSFERASE"/>
    <property type="match status" value="1"/>
</dbReference>
<evidence type="ECO:0000256" key="6">
    <source>
        <dbReference type="ARBA" id="ARBA00015850"/>
    </source>
</evidence>
<evidence type="ECO:0000256" key="1">
    <source>
        <dbReference type="ARBA" id="ARBA00001946"/>
    </source>
</evidence>
<keyword evidence="12 19" id="KW-1133">Transmembrane helix</keyword>
<evidence type="ECO:0000256" key="19">
    <source>
        <dbReference type="HAMAP-Rule" id="MF_00719"/>
    </source>
</evidence>
<evidence type="ECO:0000313" key="20">
    <source>
        <dbReference type="EMBL" id="SMO89600.1"/>
    </source>
</evidence>
<comment type="cofactor">
    <cofactor evidence="1 19">
        <name>Mg(2+)</name>
        <dbReference type="ChEBI" id="CHEBI:18420"/>
    </cofactor>
</comment>
<dbReference type="Pfam" id="PF02654">
    <property type="entry name" value="CobS"/>
    <property type="match status" value="1"/>
</dbReference>
<comment type="catalytic activity">
    <reaction evidence="17 19">
        <text>alpha-ribazole + adenosylcob(III)inamide-GDP = adenosylcob(III)alamin + GMP + H(+)</text>
        <dbReference type="Rhea" id="RHEA:16049"/>
        <dbReference type="ChEBI" id="CHEBI:10329"/>
        <dbReference type="ChEBI" id="CHEBI:15378"/>
        <dbReference type="ChEBI" id="CHEBI:18408"/>
        <dbReference type="ChEBI" id="CHEBI:58115"/>
        <dbReference type="ChEBI" id="CHEBI:60487"/>
        <dbReference type="EC" id="2.7.8.26"/>
    </reaction>
</comment>
<comment type="function">
    <text evidence="14 19">Joins adenosylcobinamide-GDP and alpha-ribazole to generate adenosylcobalamin (Ado-cobalamin). Also synthesizes adenosylcobalamin 5'-phosphate from adenosylcobinamide-GDP and alpha-ribazole 5'-phosphate.</text>
</comment>
<keyword evidence="8 19" id="KW-0169">Cobalamin biosynthesis</keyword>
<evidence type="ECO:0000256" key="17">
    <source>
        <dbReference type="ARBA" id="ARBA00048623"/>
    </source>
</evidence>
<evidence type="ECO:0000256" key="4">
    <source>
        <dbReference type="ARBA" id="ARBA00010561"/>
    </source>
</evidence>
<evidence type="ECO:0000256" key="5">
    <source>
        <dbReference type="ARBA" id="ARBA00013200"/>
    </source>
</evidence>
<proteinExistence type="inferred from homology"/>
<comment type="catalytic activity">
    <reaction evidence="18 19">
        <text>alpha-ribazole 5'-phosphate + adenosylcob(III)inamide-GDP = adenosylcob(III)alamin 5'-phosphate + GMP + H(+)</text>
        <dbReference type="Rhea" id="RHEA:23560"/>
        <dbReference type="ChEBI" id="CHEBI:15378"/>
        <dbReference type="ChEBI" id="CHEBI:57918"/>
        <dbReference type="ChEBI" id="CHEBI:58115"/>
        <dbReference type="ChEBI" id="CHEBI:60487"/>
        <dbReference type="ChEBI" id="CHEBI:60493"/>
        <dbReference type="EC" id="2.7.8.26"/>
    </reaction>
</comment>
<dbReference type="Proteomes" id="UP000315460">
    <property type="component" value="Unassembled WGS sequence"/>
</dbReference>
<sequence>MLAAVRLALSWMTVLPVGRPGVPDSAAAGRAMTAMPVVGLVCGVVATALAHGVHAMGAGALLSGVIGVAAVLALTRGMHVDALADTADGLGSYAGPDRALEIMRSGSVGPMGAAVLVLVLLAEVAALGTLVDSGAWLAPVAAVVLSRCLPAVLLRRGVPAASPTGFGALVAGSQSRVAVVVTGLVCAAAGAALAGSGGSAATWWAPATGAVAGVAAYGAAAGFGRHAVRRFGGISGDVLGAVIETGTAAALVAAVLLL</sequence>
<feature type="transmembrane region" description="Helical" evidence="19">
    <location>
        <begin position="31"/>
        <end position="50"/>
    </location>
</feature>
<evidence type="ECO:0000256" key="7">
    <source>
        <dbReference type="ARBA" id="ARBA00022475"/>
    </source>
</evidence>
<organism evidence="20 21">
    <name type="scientific">Dietzia kunjamensis subsp. schimae</name>
    <dbReference type="NCBI Taxonomy" id="498198"/>
    <lineage>
        <taxon>Bacteria</taxon>
        <taxon>Bacillati</taxon>
        <taxon>Actinomycetota</taxon>
        <taxon>Actinomycetes</taxon>
        <taxon>Mycobacteriales</taxon>
        <taxon>Dietziaceae</taxon>
        <taxon>Dietzia</taxon>
    </lineage>
</organism>
<dbReference type="EMBL" id="FXTG01000012">
    <property type="protein sequence ID" value="SMO89600.1"/>
    <property type="molecule type" value="Genomic_DNA"/>
</dbReference>
<evidence type="ECO:0000256" key="10">
    <source>
        <dbReference type="ARBA" id="ARBA00022692"/>
    </source>
</evidence>
<feature type="transmembrane region" description="Helical" evidence="19">
    <location>
        <begin position="56"/>
        <end position="74"/>
    </location>
</feature>
<keyword evidence="7 19" id="KW-1003">Cell membrane</keyword>
<dbReference type="RefSeq" id="WP_154830944.1">
    <property type="nucleotide sequence ID" value="NZ_BAAAQH010000013.1"/>
</dbReference>
<evidence type="ECO:0000256" key="8">
    <source>
        <dbReference type="ARBA" id="ARBA00022573"/>
    </source>
</evidence>
<dbReference type="EC" id="2.7.8.26" evidence="5 19"/>
<dbReference type="InterPro" id="IPR003805">
    <property type="entry name" value="CobS"/>
</dbReference>